<keyword evidence="3" id="KW-1185">Reference proteome</keyword>
<name>A0A4R8LTH2_9BACL</name>
<sequence>MKRTLSSISAAAIVLGTGIPMVLADTTSTTPSYTQVGTVAFQFNGQTVANPYILDSQDSGNTTAFAPVYYFNQLLAKAGIQATWNGSTHTWALTAPNIDASKVQVAGGVGTGNTTITLNGTTIKMINTFAAQDPAGKKGDITTYFPAYYVNNLFAALGISATWNGSTGLAVNTQATALTAKQTAATNVEVNFNGPVASGTTVTLSQNGVNYTTTATWSGTTEVTLNTGYNLPAGTYTVTAGSLSGTVTIAEAVPTSIEITTKGLATVSGAAVNYTVLDQFGNPVANPGSITVSAYDSTNGSLITGSAAGSSNSVSLNLASGVAKNDNVVVTVSDPSYALTATTVIPVVGVTNIASIKLGAATENGTTNLTTGTVTLAYTATDAAGDSVLLTSGVASNGIIDGVQFLSSNSGVVNPSSLQVDGSGNLTFTAAATGTATITAVDLATGQTSSVVVNIADANAVNSFTLAAPSTMVVAGQATTIPYSATNAFGQAITQSSFGPSYQGDITWQTSNSTVLPVSGVSWNESNNSLEVTPTGSGTVTLYALDGGTIESSLTLNVNPAAYAYAISGTDIPSEFEQGANYTFGSSDFTVKNQYGGTYSVPIGDSWTVTSSNPSVIAVSGNTIMGGSESGTATLTFSLQDGNNKVSYNFNVSEVPSSDVATYTLSAPSTIYASSNSAYYGAVSVTGKDSSGNTVAVNNSATVAQLLTSNSATVAIVSNSQIEGVASGTATITALSSTGSVLGTATVTVSTTPPAPASASFSEASFTETTPNTATAITTALQNLLSVKDQYGVAVSGASGYWFSNNSSVVAVSGSTVYAEPEKGTATVTFVTSNGVTATIQVVNN</sequence>
<accession>A0A4R8LTH2</accession>
<feature type="signal peptide" evidence="1">
    <location>
        <begin position="1"/>
        <end position="24"/>
    </location>
</feature>
<dbReference type="OrthoDB" id="2374334at2"/>
<evidence type="ECO:0008006" key="4">
    <source>
        <dbReference type="Google" id="ProtNLM"/>
    </source>
</evidence>
<keyword evidence="1" id="KW-0732">Signal</keyword>
<dbReference type="AlphaFoldDB" id="A0A4R8LTH2"/>
<dbReference type="EMBL" id="SORF01000003">
    <property type="protein sequence ID" value="TDY50075.1"/>
    <property type="molecule type" value="Genomic_DNA"/>
</dbReference>
<dbReference type="RefSeq" id="WP_134158805.1">
    <property type="nucleotide sequence ID" value="NZ_SORF01000003.1"/>
</dbReference>
<evidence type="ECO:0000313" key="2">
    <source>
        <dbReference type="EMBL" id="TDY50075.1"/>
    </source>
</evidence>
<evidence type="ECO:0000313" key="3">
    <source>
        <dbReference type="Proteomes" id="UP000294581"/>
    </source>
</evidence>
<dbReference type="Proteomes" id="UP000294581">
    <property type="component" value="Unassembled WGS sequence"/>
</dbReference>
<reference evidence="2 3" key="1">
    <citation type="submission" date="2019-03" db="EMBL/GenBank/DDBJ databases">
        <title>Genomic Encyclopedia of Type Strains, Phase IV (KMG-IV): sequencing the most valuable type-strain genomes for metagenomic binning, comparative biology and taxonomic classification.</title>
        <authorList>
            <person name="Goeker M."/>
        </authorList>
    </citation>
    <scope>NUCLEOTIDE SEQUENCE [LARGE SCALE GENOMIC DNA]</scope>
    <source>
        <strain evidence="2 3">DSM 17974</strain>
    </source>
</reference>
<comment type="caution">
    <text evidence="2">The sequence shown here is derived from an EMBL/GenBank/DDBJ whole genome shotgun (WGS) entry which is preliminary data.</text>
</comment>
<evidence type="ECO:0000256" key="1">
    <source>
        <dbReference type="SAM" id="SignalP"/>
    </source>
</evidence>
<feature type="chain" id="PRO_5020272987" description="Ig-like protein group 2" evidence="1">
    <location>
        <begin position="25"/>
        <end position="845"/>
    </location>
</feature>
<gene>
    <name evidence="2" type="ORF">C7445_103120</name>
</gene>
<protein>
    <recommendedName>
        <fullName evidence="4">Ig-like protein group 2</fullName>
    </recommendedName>
</protein>
<organism evidence="2 3">
    <name type="scientific">Alicyclobacillus sacchari</name>
    <dbReference type="NCBI Taxonomy" id="392010"/>
    <lineage>
        <taxon>Bacteria</taxon>
        <taxon>Bacillati</taxon>
        <taxon>Bacillota</taxon>
        <taxon>Bacilli</taxon>
        <taxon>Bacillales</taxon>
        <taxon>Alicyclobacillaceae</taxon>
        <taxon>Alicyclobacillus</taxon>
    </lineage>
</organism>
<proteinExistence type="predicted"/>